<feature type="transmembrane region" description="Helical" evidence="2">
    <location>
        <begin position="543"/>
        <end position="562"/>
    </location>
</feature>
<gene>
    <name evidence="3" type="ORF">Pro02_41440</name>
</gene>
<evidence type="ECO:0000313" key="3">
    <source>
        <dbReference type="EMBL" id="GIH85736.1"/>
    </source>
</evidence>
<keyword evidence="2" id="KW-0812">Transmembrane</keyword>
<name>A0A8J3RZB2_PLARO</name>
<reference evidence="3" key="1">
    <citation type="submission" date="2021-01" db="EMBL/GenBank/DDBJ databases">
        <title>Whole genome shotgun sequence of Planobispora rosea NBRC 15558.</title>
        <authorList>
            <person name="Komaki H."/>
            <person name="Tamura T."/>
        </authorList>
    </citation>
    <scope>NUCLEOTIDE SEQUENCE</scope>
    <source>
        <strain evidence="3">NBRC 15558</strain>
    </source>
</reference>
<evidence type="ECO:0000256" key="2">
    <source>
        <dbReference type="SAM" id="Phobius"/>
    </source>
</evidence>
<dbReference type="EMBL" id="BOOI01000038">
    <property type="protein sequence ID" value="GIH85736.1"/>
    <property type="molecule type" value="Genomic_DNA"/>
</dbReference>
<dbReference type="AlphaFoldDB" id="A0A8J3RZB2"/>
<feature type="transmembrane region" description="Helical" evidence="2">
    <location>
        <begin position="520"/>
        <end position="537"/>
    </location>
</feature>
<feature type="transmembrane region" description="Helical" evidence="2">
    <location>
        <begin position="431"/>
        <end position="447"/>
    </location>
</feature>
<accession>A0A8J3RZB2</accession>
<protein>
    <submittedName>
        <fullName evidence="3">Uncharacterized protein</fullName>
    </submittedName>
</protein>
<feature type="compositionally biased region" description="Basic and acidic residues" evidence="1">
    <location>
        <begin position="74"/>
        <end position="100"/>
    </location>
</feature>
<feature type="transmembrane region" description="Helical" evidence="2">
    <location>
        <begin position="135"/>
        <end position="153"/>
    </location>
</feature>
<evidence type="ECO:0000256" key="1">
    <source>
        <dbReference type="SAM" id="MobiDB-lite"/>
    </source>
</evidence>
<feature type="compositionally biased region" description="Basic and acidic residues" evidence="1">
    <location>
        <begin position="51"/>
        <end position="66"/>
    </location>
</feature>
<keyword evidence="2" id="KW-1133">Transmembrane helix</keyword>
<feature type="transmembrane region" description="Helical" evidence="2">
    <location>
        <begin position="775"/>
        <end position="795"/>
    </location>
</feature>
<dbReference type="Proteomes" id="UP000655044">
    <property type="component" value="Unassembled WGS sequence"/>
</dbReference>
<feature type="transmembrane region" description="Helical" evidence="2">
    <location>
        <begin position="333"/>
        <end position="351"/>
    </location>
</feature>
<feature type="transmembrane region" description="Helical" evidence="2">
    <location>
        <begin position="204"/>
        <end position="224"/>
    </location>
</feature>
<comment type="caution">
    <text evidence="3">The sequence shown here is derived from an EMBL/GenBank/DDBJ whole genome shotgun (WGS) entry which is preliminary data.</text>
</comment>
<keyword evidence="4" id="KW-1185">Reference proteome</keyword>
<evidence type="ECO:0000313" key="4">
    <source>
        <dbReference type="Proteomes" id="UP000655044"/>
    </source>
</evidence>
<sequence length="836" mass="90531">MEAAETAEAEETPSTPHPVPPGEAQALADGEDSRMTSSEAPGEQDGTPGPRDGDADAERAPERDGAESAGTEQIPDHDGAESADAERAPGHDGAERAPERDGEDDAPPVPARVDRPAVPAPGPTRLSALVDSATGWLPLLLSVEGLIMYVLALRVSPGPLRGVDVADIDGLGLISALPSTAFVAILLMIVAFFVTIAQNTDRKFLLLFQISAITFALHGASALIHDEPRFHTAYVHAGFVEFIARTGESSPLLDARFAWPGFFAMIAFITRAAGITDLSTIMQWTPLLSNLLYLLPFVLILRQVVATTRARWFAALLFVIVQWIGQDYFSAQGFTYAIYLAFVAILLRWFGRVEPREAPKVGGPVRRLLSRLRGLTPGELVHVTGVYDRSIMLIMLIVLFVAATTAHQITPFMMLGALTGLILLRRCSLSWAMPFFLGLIVLAWISYQTTAFWSGHIDQLFGGLGRFFENLRSNTGDRIEGTDAKHALVLMARLGICAVILLLAATGLLRRLRRGVGDRAALLLLCVPVLALGLQSYGGEIGLRIYMFALPGACILAAYAFFPNLPAGPADSPDETVPIRRINARFDPRLTRRISLLLAAVCAMVLSIAFLVARYGNEQFERVSTGEVAAMHYVYANDEPSGRLLYLVPLIGPEVTPSIPWGEQDFDKIEYQQVLVDRNPAVISSVIDKLSVSPPNTYLVVTRGQGAYLQLNHGFPADWDRRFRAALDSSRLLKRVYSNADAAVYTLRSQPANAAIPSPRGLGGPGDPTSPWTPVGLGALVVAWIALFAYQLVHLRGPGRGRRARRLVMGVAVPAFVVSVAVVAERFIVIGFSQTP</sequence>
<feature type="transmembrane region" description="Helical" evidence="2">
    <location>
        <begin position="173"/>
        <end position="197"/>
    </location>
</feature>
<feature type="transmembrane region" description="Helical" evidence="2">
    <location>
        <begin position="594"/>
        <end position="613"/>
    </location>
</feature>
<feature type="region of interest" description="Disordered" evidence="1">
    <location>
        <begin position="1"/>
        <end position="122"/>
    </location>
</feature>
<feature type="transmembrane region" description="Helical" evidence="2">
    <location>
        <begin position="257"/>
        <end position="275"/>
    </location>
</feature>
<proteinExistence type="predicted"/>
<feature type="transmembrane region" description="Helical" evidence="2">
    <location>
        <begin position="391"/>
        <end position="424"/>
    </location>
</feature>
<feature type="compositionally biased region" description="Acidic residues" evidence="1">
    <location>
        <begin position="1"/>
        <end position="11"/>
    </location>
</feature>
<organism evidence="3 4">
    <name type="scientific">Planobispora rosea</name>
    <dbReference type="NCBI Taxonomy" id="35762"/>
    <lineage>
        <taxon>Bacteria</taxon>
        <taxon>Bacillati</taxon>
        <taxon>Actinomycetota</taxon>
        <taxon>Actinomycetes</taxon>
        <taxon>Streptosporangiales</taxon>
        <taxon>Streptosporangiaceae</taxon>
        <taxon>Planobispora</taxon>
    </lineage>
</organism>
<keyword evidence="2" id="KW-0472">Membrane</keyword>
<feature type="transmembrane region" description="Helical" evidence="2">
    <location>
        <begin position="287"/>
        <end position="304"/>
    </location>
</feature>
<feature type="transmembrane region" description="Helical" evidence="2">
    <location>
        <begin position="807"/>
        <end position="832"/>
    </location>
</feature>
<feature type="transmembrane region" description="Helical" evidence="2">
    <location>
        <begin position="487"/>
        <end position="508"/>
    </location>
</feature>